<proteinExistence type="predicted"/>
<dbReference type="AlphaFoldDB" id="A0A4Y2FDY8"/>
<name>A0A4Y2FDY8_ARAVE</name>
<accession>A0A4Y2FDY8</accession>
<feature type="region of interest" description="Disordered" evidence="1">
    <location>
        <begin position="29"/>
        <end position="50"/>
    </location>
</feature>
<evidence type="ECO:0000256" key="1">
    <source>
        <dbReference type="SAM" id="MobiDB-lite"/>
    </source>
</evidence>
<evidence type="ECO:0000313" key="2">
    <source>
        <dbReference type="EMBL" id="GBM39770.1"/>
    </source>
</evidence>
<keyword evidence="3" id="KW-1185">Reference proteome</keyword>
<evidence type="ECO:0000313" key="3">
    <source>
        <dbReference type="Proteomes" id="UP000499080"/>
    </source>
</evidence>
<dbReference type="EMBL" id="BGPR01000907">
    <property type="protein sequence ID" value="GBM39770.1"/>
    <property type="molecule type" value="Genomic_DNA"/>
</dbReference>
<sequence length="90" mass="10059">MFISQHPPLNKGNSFCLVVKTRDSGPKVSGSKLRVCHSGDPEDHATPTFSPTGCPKNHINSIYHYIQQMAALLHKLSQLKVYDHFKARSL</sequence>
<organism evidence="2 3">
    <name type="scientific">Araneus ventricosus</name>
    <name type="common">Orbweaver spider</name>
    <name type="synonym">Epeira ventricosa</name>
    <dbReference type="NCBI Taxonomy" id="182803"/>
    <lineage>
        <taxon>Eukaryota</taxon>
        <taxon>Metazoa</taxon>
        <taxon>Ecdysozoa</taxon>
        <taxon>Arthropoda</taxon>
        <taxon>Chelicerata</taxon>
        <taxon>Arachnida</taxon>
        <taxon>Araneae</taxon>
        <taxon>Araneomorphae</taxon>
        <taxon>Entelegynae</taxon>
        <taxon>Araneoidea</taxon>
        <taxon>Araneidae</taxon>
        <taxon>Araneus</taxon>
    </lineage>
</organism>
<comment type="caution">
    <text evidence="2">The sequence shown here is derived from an EMBL/GenBank/DDBJ whole genome shotgun (WGS) entry which is preliminary data.</text>
</comment>
<reference evidence="2 3" key="1">
    <citation type="journal article" date="2019" name="Sci. Rep.">
        <title>Orb-weaving spider Araneus ventricosus genome elucidates the spidroin gene catalogue.</title>
        <authorList>
            <person name="Kono N."/>
            <person name="Nakamura H."/>
            <person name="Ohtoshi R."/>
            <person name="Moran D.A.P."/>
            <person name="Shinohara A."/>
            <person name="Yoshida Y."/>
            <person name="Fujiwara M."/>
            <person name="Mori M."/>
            <person name="Tomita M."/>
            <person name="Arakawa K."/>
        </authorList>
    </citation>
    <scope>NUCLEOTIDE SEQUENCE [LARGE SCALE GENOMIC DNA]</scope>
</reference>
<protein>
    <submittedName>
        <fullName evidence="2">Uncharacterized protein</fullName>
    </submittedName>
</protein>
<gene>
    <name evidence="2" type="ORF">AVEN_107182_1</name>
</gene>
<dbReference type="Proteomes" id="UP000499080">
    <property type="component" value="Unassembled WGS sequence"/>
</dbReference>